<dbReference type="RefSeq" id="WP_151691682.1">
    <property type="nucleotide sequence ID" value="NZ_BMGX01000002.1"/>
</dbReference>
<keyword evidence="1" id="KW-0732">Signal</keyword>
<evidence type="ECO:0000259" key="2">
    <source>
        <dbReference type="Pfam" id="PF18962"/>
    </source>
</evidence>
<feature type="domain" description="Secretion system C-terminal sorting" evidence="2">
    <location>
        <begin position="386"/>
        <end position="442"/>
    </location>
</feature>
<name>A0A6L3ZGS3_9FLAO</name>
<dbReference type="InterPro" id="IPR036278">
    <property type="entry name" value="Sialidase_sf"/>
</dbReference>
<dbReference type="EMBL" id="WBVQ01000001">
    <property type="protein sequence ID" value="KAB2817111.1"/>
    <property type="molecule type" value="Genomic_DNA"/>
</dbReference>
<sequence length="451" mass="49925">MKHLFTLILVCVFALNGYGQFWTRTNASIAATGTDARMLATHCGDTVFGVAPTSQGYFLTVSTDKGATWSSGQPIFDTLIDGYTPKIAAIYGIHDRLYATISLANSIYYNIYYYSEDLGNSWTVDTAGLARSFNPAYIHPFEISELSNGYMVAYNSLQGAYFKHKSGSTWVHQPTSSSWTGTYNLDFTYFGNTWYALNNANQSTGEVLNRSTDNGQTWSTVNISGLPSTFTPYNLVSNHDDKMYISGSIAGTTPNRLYYSDDNGVTWDSTNTATYGQYTYGSVYMRDLYAVEDYVFTTFYPTTGDTVSRILTSNTAIPNFSLCDVSGLPIYAANIFSLAPPILNYFSIDDKLFITYSDDIYTSTPGFVGTDPGIGMVENSGTSFKVYPNPAENVIHIEAEKDETVRVYDMSGQIVDSFNVHAGENTVELDIPNGLYFINMGNLFERLVINK</sequence>
<comment type="caution">
    <text evidence="3">The sequence shown here is derived from an EMBL/GenBank/DDBJ whole genome shotgun (WGS) entry which is preliminary data.</text>
</comment>
<accession>A0A6L3ZGS3</accession>
<dbReference type="AlphaFoldDB" id="A0A6L3ZGS3"/>
<gene>
    <name evidence="3" type="ORF">F8C82_01555</name>
</gene>
<reference evidence="3 4" key="1">
    <citation type="submission" date="2019-10" db="EMBL/GenBank/DDBJ databases">
        <title>Genome sequence of Phaeocystidibacter marisrubri JCM30614 (type strain).</title>
        <authorList>
            <person name="Bowman J.P."/>
        </authorList>
    </citation>
    <scope>NUCLEOTIDE SEQUENCE [LARGE SCALE GENOMIC DNA]</scope>
    <source>
        <strain evidence="3 4">JCM 30614</strain>
    </source>
</reference>
<dbReference type="OrthoDB" id="974771at2"/>
<dbReference type="SUPFAM" id="SSF50939">
    <property type="entry name" value="Sialidases"/>
    <property type="match status" value="1"/>
</dbReference>
<evidence type="ECO:0000256" key="1">
    <source>
        <dbReference type="ARBA" id="ARBA00022729"/>
    </source>
</evidence>
<dbReference type="Pfam" id="PF18962">
    <property type="entry name" value="Por_Secre_tail"/>
    <property type="match status" value="1"/>
</dbReference>
<protein>
    <submittedName>
        <fullName evidence="3">T9SS type A sorting domain-containing protein</fullName>
    </submittedName>
</protein>
<dbReference type="NCBIfam" id="TIGR04183">
    <property type="entry name" value="Por_Secre_tail"/>
    <property type="match status" value="1"/>
</dbReference>
<proteinExistence type="predicted"/>
<dbReference type="InterPro" id="IPR026444">
    <property type="entry name" value="Secre_tail"/>
</dbReference>
<dbReference type="CDD" id="cd15482">
    <property type="entry name" value="Sialidase_non-viral"/>
    <property type="match status" value="1"/>
</dbReference>
<evidence type="ECO:0000313" key="3">
    <source>
        <dbReference type="EMBL" id="KAB2817111.1"/>
    </source>
</evidence>
<evidence type="ECO:0000313" key="4">
    <source>
        <dbReference type="Proteomes" id="UP000484164"/>
    </source>
</evidence>
<keyword evidence="4" id="KW-1185">Reference proteome</keyword>
<dbReference type="Proteomes" id="UP000484164">
    <property type="component" value="Unassembled WGS sequence"/>
</dbReference>
<organism evidence="3 4">
    <name type="scientific">Phaeocystidibacter marisrubri</name>
    <dbReference type="NCBI Taxonomy" id="1577780"/>
    <lineage>
        <taxon>Bacteria</taxon>
        <taxon>Pseudomonadati</taxon>
        <taxon>Bacteroidota</taxon>
        <taxon>Flavobacteriia</taxon>
        <taxon>Flavobacteriales</taxon>
        <taxon>Phaeocystidibacteraceae</taxon>
        <taxon>Phaeocystidibacter</taxon>
    </lineage>
</organism>
<dbReference type="Gene3D" id="2.120.10.10">
    <property type="match status" value="2"/>
</dbReference>